<feature type="transmembrane region" description="Helical" evidence="6">
    <location>
        <begin position="47"/>
        <end position="63"/>
    </location>
</feature>
<name>A0A1M6JP28_9FLAO</name>
<evidence type="ECO:0000256" key="1">
    <source>
        <dbReference type="ARBA" id="ARBA00004141"/>
    </source>
</evidence>
<dbReference type="Pfam" id="PF04241">
    <property type="entry name" value="DUF423"/>
    <property type="match status" value="1"/>
</dbReference>
<feature type="transmembrane region" description="Helical" evidence="6">
    <location>
        <begin position="70"/>
        <end position="89"/>
    </location>
</feature>
<dbReference type="STRING" id="558155.SAMN04487911_12270"/>
<dbReference type="InterPro" id="IPR006696">
    <property type="entry name" value="DUF423"/>
</dbReference>
<keyword evidence="3 6" id="KW-0812">Transmembrane</keyword>
<evidence type="ECO:0000256" key="4">
    <source>
        <dbReference type="ARBA" id="ARBA00022989"/>
    </source>
</evidence>
<dbReference type="PANTHER" id="PTHR43461">
    <property type="entry name" value="TRANSMEMBRANE PROTEIN 256"/>
    <property type="match status" value="1"/>
</dbReference>
<evidence type="ECO:0000313" key="8">
    <source>
        <dbReference type="Proteomes" id="UP000184231"/>
    </source>
</evidence>
<evidence type="ECO:0000256" key="6">
    <source>
        <dbReference type="SAM" id="Phobius"/>
    </source>
</evidence>
<evidence type="ECO:0000256" key="3">
    <source>
        <dbReference type="ARBA" id="ARBA00022692"/>
    </source>
</evidence>
<evidence type="ECO:0000256" key="5">
    <source>
        <dbReference type="ARBA" id="ARBA00023136"/>
    </source>
</evidence>
<keyword evidence="8" id="KW-1185">Reference proteome</keyword>
<comment type="similarity">
    <text evidence="2">Belongs to the UPF0382 family.</text>
</comment>
<gene>
    <name evidence="7" type="ORF">SAMN04487911_12270</name>
</gene>
<dbReference type="AlphaFoldDB" id="A0A1M6JP28"/>
<dbReference type="Proteomes" id="UP000184231">
    <property type="component" value="Unassembled WGS sequence"/>
</dbReference>
<organism evidence="7 8">
    <name type="scientific">Arenibacter nanhaiticus</name>
    <dbReference type="NCBI Taxonomy" id="558155"/>
    <lineage>
        <taxon>Bacteria</taxon>
        <taxon>Pseudomonadati</taxon>
        <taxon>Bacteroidota</taxon>
        <taxon>Flavobacteriia</taxon>
        <taxon>Flavobacteriales</taxon>
        <taxon>Flavobacteriaceae</taxon>
        <taxon>Arenibacter</taxon>
    </lineage>
</organism>
<dbReference type="PANTHER" id="PTHR43461:SF1">
    <property type="entry name" value="TRANSMEMBRANE PROTEIN 256"/>
    <property type="match status" value="1"/>
</dbReference>
<evidence type="ECO:0000313" key="7">
    <source>
        <dbReference type="EMBL" id="SHJ48333.1"/>
    </source>
</evidence>
<protein>
    <submittedName>
        <fullName evidence="7">Uncharacterized membrane protein YgdD, TMEM256/DUF423 family</fullName>
    </submittedName>
</protein>
<dbReference type="GO" id="GO:0005886">
    <property type="term" value="C:plasma membrane"/>
    <property type="evidence" value="ECO:0007669"/>
    <property type="project" value="TreeGrafter"/>
</dbReference>
<dbReference type="EMBL" id="FQYX01000022">
    <property type="protein sequence ID" value="SHJ48333.1"/>
    <property type="molecule type" value="Genomic_DNA"/>
</dbReference>
<proteinExistence type="inferred from homology"/>
<sequence>MNKTILITGVIFGCTAIILGAFGAHGLEKLVDAKALSTFETGVKYQMYHALFLLVLGSFNVLAEEQKGLIYYFVTVGVVFFSFSIYLLATNSLTSYDFKTIALMTPLGGSLLIIGWIILGFRLFSRKQLR</sequence>
<dbReference type="OrthoDB" id="9802121at2"/>
<dbReference type="RefSeq" id="WP_072765190.1">
    <property type="nucleotide sequence ID" value="NZ_FQYX01000022.1"/>
</dbReference>
<reference evidence="7 8" key="1">
    <citation type="submission" date="2016-11" db="EMBL/GenBank/DDBJ databases">
        <authorList>
            <person name="Jaros S."/>
            <person name="Januszkiewicz K."/>
            <person name="Wedrychowicz H."/>
        </authorList>
    </citation>
    <scope>NUCLEOTIDE SEQUENCE [LARGE SCALE GENOMIC DNA]</scope>
    <source>
        <strain evidence="7 8">CGMCC 1.8863</strain>
    </source>
</reference>
<keyword evidence="4 6" id="KW-1133">Transmembrane helix</keyword>
<accession>A0A1M6JP28</accession>
<feature type="transmembrane region" description="Helical" evidence="6">
    <location>
        <begin position="101"/>
        <end position="124"/>
    </location>
</feature>
<keyword evidence="5 6" id="KW-0472">Membrane</keyword>
<comment type="subcellular location">
    <subcellularLocation>
        <location evidence="1">Membrane</location>
        <topology evidence="1">Multi-pass membrane protein</topology>
    </subcellularLocation>
</comment>
<evidence type="ECO:0000256" key="2">
    <source>
        <dbReference type="ARBA" id="ARBA00009694"/>
    </source>
</evidence>